<sequence length="312" mass="35947">MKQQLWTAVDLVSLSIRWTIYCSVNKPRVPVDRGKLNDRTTAEASQNKVEVARSHSSQSVAFGTFCSDNSIFSCRVSQGPNILQIAMNQQQRLYCIVQKQIATPLDISCPLRSTLACSDISNGETLKLIVDCHLHMYHLFIRGCFKSFSNAEVSQLLKFDGEFALFTTLASRIIDIVEMRGMFKFNYPDIYYIILTATTTLEQFKPRYIALIKSSNIGKYFYALITERRLGYHGNFTFTLETLPVNELLKKLSLSLPKMRMHACEQIYYGQCIFMHEQKGIREDDLGYFALFQKIHLHIYAHIHSEKCDWNS</sequence>
<comment type="caution">
    <text evidence="1">The sequence shown here is derived from an EMBL/GenBank/DDBJ whole genome shotgun (WGS) entry which is preliminary data.</text>
</comment>
<protein>
    <submittedName>
        <fullName evidence="1">Uncharacterized protein</fullName>
    </submittedName>
</protein>
<reference evidence="1 2" key="1">
    <citation type="submission" date="2015-05" db="EMBL/GenBank/DDBJ databases">
        <title>Evolution of Trichinella species and genotypes.</title>
        <authorList>
            <person name="Korhonen P.K."/>
            <person name="Edoardo P."/>
            <person name="Giuseppe L.R."/>
            <person name="Gasser R.B."/>
        </authorList>
    </citation>
    <scope>NUCLEOTIDE SEQUENCE [LARGE SCALE GENOMIC DNA]</scope>
    <source>
        <strain evidence="1">ISS10</strain>
    </source>
</reference>
<gene>
    <name evidence="1" type="ORF">T02_3841</name>
</gene>
<evidence type="ECO:0000313" key="2">
    <source>
        <dbReference type="Proteomes" id="UP000054721"/>
    </source>
</evidence>
<accession>A0A0V1LRN3</accession>
<proteinExistence type="predicted"/>
<organism evidence="1 2">
    <name type="scientific">Trichinella nativa</name>
    <dbReference type="NCBI Taxonomy" id="6335"/>
    <lineage>
        <taxon>Eukaryota</taxon>
        <taxon>Metazoa</taxon>
        <taxon>Ecdysozoa</taxon>
        <taxon>Nematoda</taxon>
        <taxon>Enoplea</taxon>
        <taxon>Dorylaimia</taxon>
        <taxon>Trichinellida</taxon>
        <taxon>Trichinellidae</taxon>
        <taxon>Trichinella</taxon>
    </lineage>
</organism>
<keyword evidence="2" id="KW-1185">Reference proteome</keyword>
<dbReference type="AlphaFoldDB" id="A0A0V1LRN3"/>
<dbReference type="Proteomes" id="UP000054721">
    <property type="component" value="Unassembled WGS sequence"/>
</dbReference>
<name>A0A0V1LRN3_9BILA</name>
<evidence type="ECO:0000313" key="1">
    <source>
        <dbReference type="EMBL" id="KRZ62170.1"/>
    </source>
</evidence>
<dbReference type="EMBL" id="JYDW01000011">
    <property type="protein sequence ID" value="KRZ62170.1"/>
    <property type="molecule type" value="Genomic_DNA"/>
</dbReference>